<dbReference type="Pfam" id="PF00266">
    <property type="entry name" value="Aminotran_5"/>
    <property type="match status" value="1"/>
</dbReference>
<evidence type="ECO:0000256" key="3">
    <source>
        <dbReference type="ARBA" id="ARBA00012239"/>
    </source>
</evidence>
<evidence type="ECO:0000256" key="2">
    <source>
        <dbReference type="ARBA" id="ARBA00010447"/>
    </source>
</evidence>
<dbReference type="InterPro" id="IPR020578">
    <property type="entry name" value="Aminotrans_V_PyrdxlP_BS"/>
</dbReference>
<proteinExistence type="inferred from homology"/>
<dbReference type="InterPro" id="IPR015424">
    <property type="entry name" value="PyrdxlP-dep_Trfase"/>
</dbReference>
<comment type="caution">
    <text evidence="8">The sequence shown here is derived from an EMBL/GenBank/DDBJ whole genome shotgun (WGS) entry which is preliminary data.</text>
</comment>
<dbReference type="Gene3D" id="3.40.640.10">
    <property type="entry name" value="Type I PLP-dependent aspartate aminotransferase-like (Major domain)"/>
    <property type="match status" value="1"/>
</dbReference>
<evidence type="ECO:0000313" key="8">
    <source>
        <dbReference type="EMBL" id="EEG37254.1"/>
    </source>
</evidence>
<dbReference type="InterPro" id="IPR015421">
    <property type="entry name" value="PyrdxlP-dep_Trfase_major"/>
</dbReference>
<evidence type="ECO:0000256" key="4">
    <source>
        <dbReference type="ARBA" id="ARBA00022898"/>
    </source>
</evidence>
<feature type="domain" description="Aminotransferase class V" evidence="7">
    <location>
        <begin position="12"/>
        <end position="376"/>
    </location>
</feature>
<dbReference type="InterPro" id="IPR016454">
    <property type="entry name" value="Cysteine_dSase"/>
</dbReference>
<dbReference type="eggNOG" id="COG0520">
    <property type="taxonomic scope" value="Bacteria"/>
</dbReference>
<dbReference type="AlphaFoldDB" id="C0EU43"/>
<reference evidence="8 9" key="1">
    <citation type="submission" date="2009-01" db="EMBL/GenBank/DDBJ databases">
        <authorList>
            <person name="Fulton L."/>
            <person name="Clifton S."/>
            <person name="Fulton B."/>
            <person name="Xu J."/>
            <person name="Minx P."/>
            <person name="Pepin K.H."/>
            <person name="Johnson M."/>
            <person name="Bhonagiri V."/>
            <person name="Nash W.E."/>
            <person name="Mardis E.R."/>
            <person name="Wilson R.K."/>
        </authorList>
    </citation>
    <scope>NUCLEOTIDE SEQUENCE [LARGE SCALE GENOMIC DNA]</scope>
    <source>
        <strain evidence="8 9">DSM 3353</strain>
    </source>
</reference>
<dbReference type="Proteomes" id="UP000003174">
    <property type="component" value="Unassembled WGS sequence"/>
</dbReference>
<protein>
    <recommendedName>
        <fullName evidence="3">cysteine desulfurase</fullName>
        <ecNumber evidence="3">2.8.1.7</ecNumber>
    </recommendedName>
</protein>
<gene>
    <name evidence="8" type="ORF">EUBHAL_00927</name>
</gene>
<evidence type="ECO:0000256" key="6">
    <source>
        <dbReference type="RuleBase" id="RU004504"/>
    </source>
</evidence>
<dbReference type="NCBIfam" id="TIGR01977">
    <property type="entry name" value="am_tr_V_EF2568"/>
    <property type="match status" value="1"/>
</dbReference>
<comment type="similarity">
    <text evidence="2">Belongs to the class-V pyridoxal-phosphate-dependent aminotransferase family. Csd subfamily.</text>
</comment>
<accession>C0EU43</accession>
<organism evidence="8 9">
    <name type="scientific">Anaerobutyricum hallii DSM 3353</name>
    <dbReference type="NCBI Taxonomy" id="411469"/>
    <lineage>
        <taxon>Bacteria</taxon>
        <taxon>Bacillati</taxon>
        <taxon>Bacillota</taxon>
        <taxon>Clostridia</taxon>
        <taxon>Lachnospirales</taxon>
        <taxon>Lachnospiraceae</taxon>
        <taxon>Anaerobutyricum</taxon>
    </lineage>
</organism>
<dbReference type="EC" id="2.8.1.7" evidence="3"/>
<dbReference type="PANTHER" id="PTHR43586:SF4">
    <property type="entry name" value="ISOPENICILLIN N EPIMERASE"/>
    <property type="match status" value="1"/>
</dbReference>
<keyword evidence="4" id="KW-0663">Pyridoxal phosphate</keyword>
<dbReference type="Gene3D" id="3.90.1150.10">
    <property type="entry name" value="Aspartate Aminotransferase, domain 1"/>
    <property type="match status" value="1"/>
</dbReference>
<sequence length="388" mass="42029">MRFPDAGGTKVIYFDNAATTLQKPETVAKAVAEAISNLGNAGRGAYDAALHSMRMAYETREMINEFFNGDGPEQVAFMSNATEALNTAIDGMLQPGDHVITTAMEHNSVLRPLYLKEQQGVALTILPVGEDGTISSEAFEEAIRPDTEAIVCTHASNVTGTALNLYRIGEACKRHGLHFIVDASQSAGILPIDIKAMNIDALCFTGHKGLFGPQGTGGLCLKKGVTIRPLKSGGSGIHSFDKEQPHSMPELLEAGTINAHGIAGLKAGLEYIQQEGLERLYTREALLTKTFYEGVRRIDGVKVYGNFDQEKRAPLVALNIRNEDAGKVSEILWEDYGIATRAGAHCAPLMHETLRTTEQGVVRFSFSSFNTMEEIKTAIEAIRELAAE</sequence>
<evidence type="ECO:0000259" key="7">
    <source>
        <dbReference type="Pfam" id="PF00266"/>
    </source>
</evidence>
<reference evidence="8 9" key="2">
    <citation type="submission" date="2009-02" db="EMBL/GenBank/DDBJ databases">
        <title>Draft genome sequence of Eubacterium hallii (DSM 3353).</title>
        <authorList>
            <person name="Sudarsanam P."/>
            <person name="Ley R."/>
            <person name="Guruge J."/>
            <person name="Turnbaugh P.J."/>
            <person name="Mahowald M."/>
            <person name="Liep D."/>
            <person name="Gordon J."/>
        </authorList>
    </citation>
    <scope>NUCLEOTIDE SEQUENCE [LARGE SCALE GENOMIC DNA]</scope>
    <source>
        <strain evidence="8 9">DSM 3353</strain>
    </source>
</reference>
<name>C0EU43_9FIRM</name>
<dbReference type="PANTHER" id="PTHR43586">
    <property type="entry name" value="CYSTEINE DESULFURASE"/>
    <property type="match status" value="1"/>
</dbReference>
<comment type="catalytic activity">
    <reaction evidence="5">
        <text>(sulfur carrier)-H + L-cysteine = (sulfur carrier)-SH + L-alanine</text>
        <dbReference type="Rhea" id="RHEA:43892"/>
        <dbReference type="Rhea" id="RHEA-COMP:14737"/>
        <dbReference type="Rhea" id="RHEA-COMP:14739"/>
        <dbReference type="ChEBI" id="CHEBI:29917"/>
        <dbReference type="ChEBI" id="CHEBI:35235"/>
        <dbReference type="ChEBI" id="CHEBI:57972"/>
        <dbReference type="ChEBI" id="CHEBI:64428"/>
        <dbReference type="EC" id="2.8.1.7"/>
    </reaction>
</comment>
<evidence type="ECO:0000256" key="5">
    <source>
        <dbReference type="ARBA" id="ARBA00050776"/>
    </source>
</evidence>
<dbReference type="EMBL" id="ACEP01000047">
    <property type="protein sequence ID" value="EEG37254.1"/>
    <property type="molecule type" value="Genomic_DNA"/>
</dbReference>
<evidence type="ECO:0000256" key="1">
    <source>
        <dbReference type="ARBA" id="ARBA00001933"/>
    </source>
</evidence>
<dbReference type="SUPFAM" id="SSF53383">
    <property type="entry name" value="PLP-dependent transferases"/>
    <property type="match status" value="1"/>
</dbReference>
<dbReference type="GO" id="GO:0031071">
    <property type="term" value="F:cysteine desulfurase activity"/>
    <property type="evidence" value="ECO:0007669"/>
    <property type="project" value="UniProtKB-EC"/>
</dbReference>
<comment type="cofactor">
    <cofactor evidence="1 6">
        <name>pyridoxal 5'-phosphate</name>
        <dbReference type="ChEBI" id="CHEBI:597326"/>
    </cofactor>
</comment>
<evidence type="ECO:0000313" key="9">
    <source>
        <dbReference type="Proteomes" id="UP000003174"/>
    </source>
</evidence>
<dbReference type="InterPro" id="IPR010969">
    <property type="entry name" value="Cys_dSase-rel_unknwn_funct"/>
</dbReference>
<dbReference type="InterPro" id="IPR000192">
    <property type="entry name" value="Aminotrans_V_dom"/>
</dbReference>
<dbReference type="PIRSF" id="PIRSF005572">
    <property type="entry name" value="NifS"/>
    <property type="match status" value="1"/>
</dbReference>
<dbReference type="PROSITE" id="PS00595">
    <property type="entry name" value="AA_TRANSFER_CLASS_5"/>
    <property type="match status" value="1"/>
</dbReference>
<dbReference type="InterPro" id="IPR015422">
    <property type="entry name" value="PyrdxlP-dep_Trfase_small"/>
</dbReference>